<dbReference type="GO" id="GO:0033314">
    <property type="term" value="P:mitotic DNA replication checkpoint signaling"/>
    <property type="evidence" value="ECO:0007669"/>
    <property type="project" value="TreeGrafter"/>
</dbReference>
<dbReference type="GO" id="GO:0006270">
    <property type="term" value="P:DNA replication initiation"/>
    <property type="evidence" value="ECO:0007669"/>
    <property type="project" value="TreeGrafter"/>
</dbReference>
<evidence type="ECO:0000259" key="4">
    <source>
        <dbReference type="SMART" id="SM00382"/>
    </source>
</evidence>
<dbReference type="InParanoid" id="A0A409XIF1"/>
<dbReference type="PANTHER" id="PTHR10763:SF26">
    <property type="entry name" value="CELL DIVISION CONTROL PROTEIN 6 HOMOLOG"/>
    <property type="match status" value="1"/>
</dbReference>
<evidence type="ECO:0000256" key="3">
    <source>
        <dbReference type="SAM" id="MobiDB-lite"/>
    </source>
</evidence>
<dbReference type="STRING" id="93625.A0A409XIF1"/>
<dbReference type="Gene3D" id="1.10.8.60">
    <property type="match status" value="1"/>
</dbReference>
<evidence type="ECO:0000313" key="6">
    <source>
        <dbReference type="Proteomes" id="UP000283269"/>
    </source>
</evidence>
<keyword evidence="2" id="KW-0235">DNA replication</keyword>
<proteinExistence type="inferred from homology"/>
<gene>
    <name evidence="5" type="ORF">CVT25_015848</name>
</gene>
<evidence type="ECO:0000313" key="5">
    <source>
        <dbReference type="EMBL" id="PPQ90534.1"/>
    </source>
</evidence>
<dbReference type="InterPro" id="IPR027417">
    <property type="entry name" value="P-loop_NTPase"/>
</dbReference>
<feature type="region of interest" description="Disordered" evidence="3">
    <location>
        <begin position="488"/>
        <end position="522"/>
    </location>
</feature>
<feature type="region of interest" description="Disordered" evidence="3">
    <location>
        <begin position="1"/>
        <end position="70"/>
    </location>
</feature>
<accession>A0A409XIF1</accession>
<dbReference type="SUPFAM" id="SSF52540">
    <property type="entry name" value="P-loop containing nucleoside triphosphate hydrolases"/>
    <property type="match status" value="1"/>
</dbReference>
<evidence type="ECO:0000256" key="2">
    <source>
        <dbReference type="ARBA" id="ARBA00022705"/>
    </source>
</evidence>
<organism evidence="5 6">
    <name type="scientific">Psilocybe cyanescens</name>
    <dbReference type="NCBI Taxonomy" id="93625"/>
    <lineage>
        <taxon>Eukaryota</taxon>
        <taxon>Fungi</taxon>
        <taxon>Dikarya</taxon>
        <taxon>Basidiomycota</taxon>
        <taxon>Agaricomycotina</taxon>
        <taxon>Agaricomycetes</taxon>
        <taxon>Agaricomycetidae</taxon>
        <taxon>Agaricales</taxon>
        <taxon>Agaricineae</taxon>
        <taxon>Strophariaceae</taxon>
        <taxon>Psilocybe</taxon>
    </lineage>
</organism>
<feature type="compositionally biased region" description="Polar residues" evidence="3">
    <location>
        <begin position="15"/>
        <end position="34"/>
    </location>
</feature>
<dbReference type="AlphaFoldDB" id="A0A409XIF1"/>
<reference evidence="5 6" key="1">
    <citation type="journal article" date="2018" name="Evol. Lett.">
        <title>Horizontal gene cluster transfer increased hallucinogenic mushroom diversity.</title>
        <authorList>
            <person name="Reynolds H.T."/>
            <person name="Vijayakumar V."/>
            <person name="Gluck-Thaler E."/>
            <person name="Korotkin H.B."/>
            <person name="Matheny P.B."/>
            <person name="Slot J.C."/>
        </authorList>
    </citation>
    <scope>NUCLEOTIDE SEQUENCE [LARGE SCALE GENOMIC DNA]</scope>
    <source>
        <strain evidence="5 6">2631</strain>
    </source>
</reference>
<dbReference type="Gene3D" id="3.40.50.300">
    <property type="entry name" value="P-loop containing nucleotide triphosphate hydrolases"/>
    <property type="match status" value="1"/>
</dbReference>
<dbReference type="InterPro" id="IPR050311">
    <property type="entry name" value="ORC1/CDC6"/>
</dbReference>
<feature type="compositionally biased region" description="Low complexity" evidence="3">
    <location>
        <begin position="437"/>
        <end position="456"/>
    </location>
</feature>
<sequence length="675" mass="71133">MQTRSTVLGKRGHQDSTTPAPSVQVCEQLQTPDRTPNPKRARTNGSVLDDDGNKENIPPFKGSPGSVDSSPRAIRALRRTVTEAVITPTRSRPAPRRNASLSSVPPTTPSAEILHLAISTPPPTPPANLLPLHVRARALLRSTCNNTQTDIAGREIERASIVDFLAPFIENRSTDDTESPSSMFISGSPGSGKTALVNSIIRQLSSDNAASVNVISINCMALKGVDALWERMIEDLSASNKRKPSASKKLKGREGVKSILNALSVKCILILDELDHITPNAQCLTSIFTLTDTLASQLRLVAIANTHTLTSSSSANAFVPSANVRTIHFAPYTPPQLQAVLEARLSPLSDNESLPESLAAVKKFLPSPTLMLLTKKIAALTGDVRSLFEVLRGAIDLAVASSASKKSASDENPLNPPALTVTPQNVLAALKAYTPASSTNKTSGTSLSTSTTSTNSETVTKIRNLGLQARLVLLAILLASKRLEAGLSLSPSTSASPKKPSASPMKRTTSLPNPSTTSPGVETSALHTYYTAVLSRTESGIFEAVSRSEFGDLLGVLEGVGIATLSSSLGTSSVTSTPTKGRKAFGRSASFGAGLSKNGAGAIGEIRLAEGMWGDEVLRGLGVSGAIDANTADAREEEVRGIWEHEKSRLMRDIKASALAANNSRLDTFAGAFED</sequence>
<evidence type="ECO:0000256" key="1">
    <source>
        <dbReference type="ARBA" id="ARBA00006184"/>
    </source>
</evidence>
<feature type="compositionally biased region" description="Low complexity" evidence="3">
    <location>
        <begin position="488"/>
        <end position="519"/>
    </location>
</feature>
<dbReference type="OrthoDB" id="1926878at2759"/>
<dbReference type="SMART" id="SM00382">
    <property type="entry name" value="AAA"/>
    <property type="match status" value="1"/>
</dbReference>
<comment type="caution">
    <text evidence="5">The sequence shown here is derived from an EMBL/GenBank/DDBJ whole genome shotgun (WGS) entry which is preliminary data.</text>
</comment>
<dbReference type="Pfam" id="PF13401">
    <property type="entry name" value="AAA_22"/>
    <property type="match status" value="1"/>
</dbReference>
<dbReference type="EMBL" id="NHYD01001616">
    <property type="protein sequence ID" value="PPQ90534.1"/>
    <property type="molecule type" value="Genomic_DNA"/>
</dbReference>
<comment type="similarity">
    <text evidence="1">Belongs to the CDC6/cdc18 family.</text>
</comment>
<dbReference type="CDD" id="cd00009">
    <property type="entry name" value="AAA"/>
    <property type="match status" value="1"/>
</dbReference>
<dbReference type="GO" id="GO:0016887">
    <property type="term" value="F:ATP hydrolysis activity"/>
    <property type="evidence" value="ECO:0007669"/>
    <property type="project" value="InterPro"/>
</dbReference>
<dbReference type="Proteomes" id="UP000283269">
    <property type="component" value="Unassembled WGS sequence"/>
</dbReference>
<dbReference type="GO" id="GO:0005634">
    <property type="term" value="C:nucleus"/>
    <property type="evidence" value="ECO:0007669"/>
    <property type="project" value="TreeGrafter"/>
</dbReference>
<protein>
    <recommendedName>
        <fullName evidence="4">AAA+ ATPase domain-containing protein</fullName>
    </recommendedName>
</protein>
<feature type="region of interest" description="Disordered" evidence="3">
    <location>
        <begin position="436"/>
        <end position="456"/>
    </location>
</feature>
<name>A0A409XIF1_PSICY</name>
<dbReference type="PANTHER" id="PTHR10763">
    <property type="entry name" value="CELL DIVISION CONTROL PROTEIN 6-RELATED"/>
    <property type="match status" value="1"/>
</dbReference>
<dbReference type="InterPro" id="IPR003593">
    <property type="entry name" value="AAA+_ATPase"/>
</dbReference>
<dbReference type="GO" id="GO:0003688">
    <property type="term" value="F:DNA replication origin binding"/>
    <property type="evidence" value="ECO:0007669"/>
    <property type="project" value="TreeGrafter"/>
</dbReference>
<feature type="domain" description="AAA+ ATPase" evidence="4">
    <location>
        <begin position="179"/>
        <end position="335"/>
    </location>
</feature>
<feature type="region of interest" description="Disordered" evidence="3">
    <location>
        <begin position="88"/>
        <end position="108"/>
    </location>
</feature>
<dbReference type="InterPro" id="IPR049945">
    <property type="entry name" value="AAA_22"/>
</dbReference>
<keyword evidence="6" id="KW-1185">Reference proteome</keyword>